<dbReference type="EMBL" id="CH445325">
    <property type="protein sequence ID" value="EAT92246.1"/>
    <property type="molecule type" value="Genomic_DNA"/>
</dbReference>
<evidence type="ECO:0000313" key="4">
    <source>
        <dbReference type="EMBL" id="EAT92246.1"/>
    </source>
</evidence>
<dbReference type="Gene3D" id="2.60.120.260">
    <property type="entry name" value="Galactose-binding domain-like"/>
    <property type="match status" value="1"/>
</dbReference>
<dbReference type="HOGENOM" id="CLU_1349352_0_0_1"/>
<dbReference type="InterPro" id="IPR000177">
    <property type="entry name" value="Apple"/>
</dbReference>
<dbReference type="InParanoid" id="Q0V5G3"/>
<proteinExistence type="predicted"/>
<dbReference type="Pfam" id="PF14295">
    <property type="entry name" value="PAN_4"/>
    <property type="match status" value="1"/>
</dbReference>
<feature type="domain" description="Apple" evidence="3">
    <location>
        <begin position="16"/>
        <end position="95"/>
    </location>
</feature>
<dbReference type="InterPro" id="IPR003609">
    <property type="entry name" value="Pan_app"/>
</dbReference>
<dbReference type="Proteomes" id="UP000001055">
    <property type="component" value="Unassembled WGS sequence"/>
</dbReference>
<dbReference type="AlphaFoldDB" id="Q0V5G3"/>
<dbReference type="KEGG" id="pno:SNOG_00751"/>
<keyword evidence="1" id="KW-0677">Repeat</keyword>
<evidence type="ECO:0000256" key="1">
    <source>
        <dbReference type="ARBA" id="ARBA00022737"/>
    </source>
</evidence>
<dbReference type="GO" id="GO:0006508">
    <property type="term" value="P:proteolysis"/>
    <property type="evidence" value="ECO:0007669"/>
    <property type="project" value="InterPro"/>
</dbReference>
<dbReference type="Gene3D" id="3.50.4.10">
    <property type="entry name" value="Hepatocyte Growth Factor"/>
    <property type="match status" value="1"/>
</dbReference>
<evidence type="ECO:0000256" key="2">
    <source>
        <dbReference type="ARBA" id="ARBA00023157"/>
    </source>
</evidence>
<dbReference type="SMART" id="SM00223">
    <property type="entry name" value="APPLE"/>
    <property type="match status" value="1"/>
</dbReference>
<dbReference type="OMA" id="MSPWYIS"/>
<name>Q0V5G3_PHANO</name>
<organism evidence="4 5">
    <name type="scientific">Phaeosphaeria nodorum (strain SN15 / ATCC MYA-4574 / FGSC 10173)</name>
    <name type="common">Glume blotch fungus</name>
    <name type="synonym">Parastagonospora nodorum</name>
    <dbReference type="NCBI Taxonomy" id="321614"/>
    <lineage>
        <taxon>Eukaryota</taxon>
        <taxon>Fungi</taxon>
        <taxon>Dikarya</taxon>
        <taxon>Ascomycota</taxon>
        <taxon>Pezizomycotina</taxon>
        <taxon>Dothideomycetes</taxon>
        <taxon>Pleosporomycetidae</taxon>
        <taxon>Pleosporales</taxon>
        <taxon>Pleosporineae</taxon>
        <taxon>Phaeosphaeriaceae</taxon>
        <taxon>Parastagonospora</taxon>
    </lineage>
</organism>
<evidence type="ECO:0000259" key="3">
    <source>
        <dbReference type="PROSITE" id="PS50948"/>
    </source>
</evidence>
<keyword evidence="2" id="KW-1015">Disulfide bond</keyword>
<dbReference type="GO" id="GO:0005576">
    <property type="term" value="C:extracellular region"/>
    <property type="evidence" value="ECO:0007669"/>
    <property type="project" value="InterPro"/>
</dbReference>
<accession>Q0V5G3</accession>
<evidence type="ECO:0000313" key="5">
    <source>
        <dbReference type="Proteomes" id="UP000001055"/>
    </source>
</evidence>
<sequence length="203" mass="21451">MGACPSSPVCPTHNQCTFDANGSSFAFACGLDYSGGDIESVQTSSITDCISLCTTTPSCTAITFSDSACSLKNISATPTLNPTASAAYIYTSPSTSTSSLSEAIIPCPPFPKTNLLSNPSFEHRSLLNWTQSTTAPAREGIPSTSSPHTGSYAFIAAGGVTLAQKIPVLSRRSYTMGLWTKQTHERAWEVWIDDVSFEIGWAG</sequence>
<protein>
    <recommendedName>
        <fullName evidence="3">Apple domain-containing protein</fullName>
    </recommendedName>
</protein>
<gene>
    <name evidence="4" type="ORF">SNOG_00751</name>
</gene>
<dbReference type="PROSITE" id="PS50948">
    <property type="entry name" value="PAN"/>
    <property type="match status" value="1"/>
</dbReference>
<dbReference type="GeneID" id="5968556"/>
<reference evidence="5" key="1">
    <citation type="journal article" date="2007" name="Plant Cell">
        <title>Dothideomycete-plant interactions illuminated by genome sequencing and EST analysis of the wheat pathogen Stagonospora nodorum.</title>
        <authorList>
            <person name="Hane J.K."/>
            <person name="Lowe R.G."/>
            <person name="Solomon P.S."/>
            <person name="Tan K.C."/>
            <person name="Schoch C.L."/>
            <person name="Spatafora J.W."/>
            <person name="Crous P.W."/>
            <person name="Kodira C."/>
            <person name="Birren B.W."/>
            <person name="Galagan J.E."/>
            <person name="Torriani S.F."/>
            <person name="McDonald B.A."/>
            <person name="Oliver R.P."/>
        </authorList>
    </citation>
    <scope>NUCLEOTIDE SEQUENCE [LARGE SCALE GENOMIC DNA]</scope>
    <source>
        <strain evidence="5">SN15 / ATCC MYA-4574 / FGSC 10173</strain>
    </source>
</reference>
<dbReference type="RefSeq" id="XP_001791427.1">
    <property type="nucleotide sequence ID" value="XM_001791375.1"/>
</dbReference>